<dbReference type="SUPFAM" id="SSF102114">
    <property type="entry name" value="Radical SAM enzymes"/>
    <property type="match status" value="1"/>
</dbReference>
<dbReference type="Gene3D" id="3.20.20.70">
    <property type="entry name" value="Aldolase class I"/>
    <property type="match status" value="1"/>
</dbReference>
<proteinExistence type="predicted"/>
<protein>
    <submittedName>
        <fullName evidence="8">Pyruvate-formate lyase-activating enzyme</fullName>
    </submittedName>
</protein>
<keyword evidence="2 6" id="KW-0949">S-adenosyl-L-methionine</keyword>
<dbReference type="InterPro" id="IPR016431">
    <property type="entry name" value="Pyrv-formate_lyase-activ_prd"/>
</dbReference>
<name>A0A146K6Q7_9EUKA</name>
<evidence type="ECO:0000256" key="5">
    <source>
        <dbReference type="ARBA" id="ARBA00023014"/>
    </source>
</evidence>
<keyword evidence="8" id="KW-0456">Lyase</keyword>
<dbReference type="AlphaFoldDB" id="A0A146K6Q7"/>
<evidence type="ECO:0000256" key="2">
    <source>
        <dbReference type="ARBA" id="ARBA00022691"/>
    </source>
</evidence>
<dbReference type="SMART" id="SM00729">
    <property type="entry name" value="Elp3"/>
    <property type="match status" value="1"/>
</dbReference>
<keyword evidence="5 6" id="KW-0411">Iron-sulfur</keyword>
<dbReference type="InterPro" id="IPR007197">
    <property type="entry name" value="rSAM"/>
</dbReference>
<dbReference type="Pfam" id="PF04055">
    <property type="entry name" value="Radical_SAM"/>
    <property type="match status" value="1"/>
</dbReference>
<dbReference type="NCBIfam" id="TIGR04337">
    <property type="entry name" value="AmmeMemoSam_rS"/>
    <property type="match status" value="1"/>
</dbReference>
<keyword evidence="3 6" id="KW-0479">Metal-binding</keyword>
<dbReference type="PROSITE" id="PS51918">
    <property type="entry name" value="RADICAL_SAM"/>
    <property type="match status" value="1"/>
</dbReference>
<evidence type="ECO:0000256" key="3">
    <source>
        <dbReference type="ARBA" id="ARBA00022723"/>
    </source>
</evidence>
<reference evidence="8" key="1">
    <citation type="submission" date="2015-07" db="EMBL/GenBank/DDBJ databases">
        <title>Adaptation to a free-living lifestyle via gene acquisitions in the diplomonad Trepomonas sp. PC1.</title>
        <authorList>
            <person name="Xu F."/>
            <person name="Jerlstrom-Hultqvist J."/>
            <person name="Kolisko M."/>
            <person name="Simpson A.G.B."/>
            <person name="Roger A.J."/>
            <person name="Svard S.G."/>
            <person name="Andersson J.O."/>
        </authorList>
    </citation>
    <scope>NUCLEOTIDE SEQUENCE</scope>
    <source>
        <strain evidence="8">PC1</strain>
    </source>
</reference>
<dbReference type="EMBL" id="GDID01004299">
    <property type="protein sequence ID" value="JAP92307.1"/>
    <property type="molecule type" value="Transcribed_RNA"/>
</dbReference>
<dbReference type="CDD" id="cd01335">
    <property type="entry name" value="Radical_SAM"/>
    <property type="match status" value="1"/>
</dbReference>
<keyword evidence="4 6" id="KW-0408">Iron</keyword>
<gene>
    <name evidence="8" type="ORF">TPC1_15796</name>
</gene>
<keyword evidence="1" id="KW-0004">4Fe-4S</keyword>
<dbReference type="GO" id="GO:0051539">
    <property type="term" value="F:4 iron, 4 sulfur cluster binding"/>
    <property type="evidence" value="ECO:0007669"/>
    <property type="project" value="UniProtKB-KW"/>
</dbReference>
<feature type="non-terminal residue" evidence="8">
    <location>
        <position position="1"/>
    </location>
</feature>
<accession>A0A146K6Q7</accession>
<feature type="binding site" evidence="6">
    <location>
        <position position="82"/>
    </location>
    <ligand>
        <name>[4Fe-4S] cluster</name>
        <dbReference type="ChEBI" id="CHEBI:49883"/>
        <note>4Fe-4S-S-AdoMet</note>
    </ligand>
</feature>
<dbReference type="GO" id="GO:0046872">
    <property type="term" value="F:metal ion binding"/>
    <property type="evidence" value="ECO:0007669"/>
    <property type="project" value="UniProtKB-KW"/>
</dbReference>
<dbReference type="InterPro" id="IPR013785">
    <property type="entry name" value="Aldolase_TIM"/>
</dbReference>
<evidence type="ECO:0000256" key="6">
    <source>
        <dbReference type="PIRSR" id="PIRSR004869-50"/>
    </source>
</evidence>
<feature type="domain" description="Radical SAM core" evidence="7">
    <location>
        <begin position="63"/>
        <end position="291"/>
    </location>
</feature>
<dbReference type="PANTHER" id="PTHR30352:SF5">
    <property type="entry name" value="PYRUVATE FORMATE-LYASE 1-ACTIVATING ENZYME"/>
    <property type="match status" value="1"/>
</dbReference>
<dbReference type="InterPro" id="IPR034457">
    <property type="entry name" value="Organic_radical-activating"/>
</dbReference>
<evidence type="ECO:0000256" key="1">
    <source>
        <dbReference type="ARBA" id="ARBA00022485"/>
    </source>
</evidence>
<evidence type="ECO:0000313" key="8">
    <source>
        <dbReference type="EMBL" id="JAP92307.1"/>
    </source>
</evidence>
<feature type="binding site" evidence="6">
    <location>
        <position position="85"/>
    </location>
    <ligand>
        <name>[4Fe-4S] cluster</name>
        <dbReference type="ChEBI" id="CHEBI:49883"/>
        <note>4Fe-4S-S-AdoMet</note>
    </ligand>
</feature>
<sequence>QFYEAQNDQKVKCTCCNHYCLINPSKSGICGVRQNQNGKLILLVHSKPSAVHVDPIEKKPLYHFYPGTKVYSIGSIGCNFSCDFCQNHSLSMERIPDIEDFNKQNITLTPEQAVDYCVKYKIPSIAFTYNEPTIFTEYALDICRLAKPLGIHCVFKTNGFMSKEVRNALKDYIQGINIDLKCFSDETYKKIMGGKLEPIKENIQYFFENGVVTEVTTLIVPKMNDSPKEIREIAQFLAHISKEIPWHLSAFHPDYKMQDRDRTPDQTLLMAFKIAKEEGLVNVYMGNTHIESGDIICSCGELIVKRNQWQTIKVHIQCPKCGQKPYGIMQ</sequence>
<evidence type="ECO:0000259" key="7">
    <source>
        <dbReference type="PROSITE" id="PS51918"/>
    </source>
</evidence>
<comment type="cofactor">
    <cofactor evidence="6">
        <name>[4Fe-4S] cluster</name>
        <dbReference type="ChEBI" id="CHEBI:49883"/>
    </cofactor>
    <text evidence="6">Binds 1 [4Fe-4S] cluster. The cluster is coordinated with 3 cysteines and an exchangeable S-adenosyl-L-methionine.</text>
</comment>
<dbReference type="InterPro" id="IPR058240">
    <property type="entry name" value="rSAM_sf"/>
</dbReference>
<dbReference type="SFLD" id="SFLDS00029">
    <property type="entry name" value="Radical_SAM"/>
    <property type="match status" value="1"/>
</dbReference>
<dbReference type="PIRSF" id="PIRSF004869">
    <property type="entry name" value="PflX_prd"/>
    <property type="match status" value="1"/>
</dbReference>
<feature type="binding site" evidence="6">
    <location>
        <position position="78"/>
    </location>
    <ligand>
        <name>[4Fe-4S] cluster</name>
        <dbReference type="ChEBI" id="CHEBI:49883"/>
        <note>4Fe-4S-S-AdoMet</note>
    </ligand>
</feature>
<dbReference type="PANTHER" id="PTHR30352">
    <property type="entry name" value="PYRUVATE FORMATE-LYASE-ACTIVATING ENZYME"/>
    <property type="match status" value="1"/>
</dbReference>
<dbReference type="InterPro" id="IPR027596">
    <property type="entry name" value="AmmeMemoSam_rS"/>
</dbReference>
<dbReference type="SFLD" id="SFLDG01101">
    <property type="entry name" value="Uncharacterised_Radical_SAM_Su"/>
    <property type="match status" value="1"/>
</dbReference>
<dbReference type="GO" id="GO:0016829">
    <property type="term" value="F:lyase activity"/>
    <property type="evidence" value="ECO:0007669"/>
    <property type="project" value="UniProtKB-KW"/>
</dbReference>
<keyword evidence="8" id="KW-0670">Pyruvate</keyword>
<dbReference type="InterPro" id="IPR006638">
    <property type="entry name" value="Elp3/MiaA/NifB-like_rSAM"/>
</dbReference>
<evidence type="ECO:0000256" key="4">
    <source>
        <dbReference type="ARBA" id="ARBA00023004"/>
    </source>
</evidence>
<organism evidence="8">
    <name type="scientific">Trepomonas sp. PC1</name>
    <dbReference type="NCBI Taxonomy" id="1076344"/>
    <lineage>
        <taxon>Eukaryota</taxon>
        <taxon>Metamonada</taxon>
        <taxon>Diplomonadida</taxon>
        <taxon>Hexamitidae</taxon>
        <taxon>Hexamitinae</taxon>
        <taxon>Trepomonas</taxon>
    </lineage>
</organism>